<feature type="signal peptide" evidence="4">
    <location>
        <begin position="1"/>
        <end position="32"/>
    </location>
</feature>
<evidence type="ECO:0000256" key="3">
    <source>
        <dbReference type="SAM" id="MobiDB-lite"/>
    </source>
</evidence>
<dbReference type="PROSITE" id="PS51257">
    <property type="entry name" value="PROKAR_LIPOPROTEIN"/>
    <property type="match status" value="1"/>
</dbReference>
<dbReference type="InterPro" id="IPR007730">
    <property type="entry name" value="SPOR-like_dom"/>
</dbReference>
<proteinExistence type="inferred from homology"/>
<protein>
    <submittedName>
        <fullName evidence="8">Sporulation related domain-containing protein</fullName>
    </submittedName>
</protein>
<dbReference type="Pfam" id="PF01464">
    <property type="entry name" value="SLT"/>
    <property type="match status" value="1"/>
</dbReference>
<reference evidence="8 10" key="2">
    <citation type="submission" date="2017-02" db="EMBL/GenBank/DDBJ databases">
        <authorList>
            <person name="Peterson S.W."/>
        </authorList>
    </citation>
    <scope>NUCLEOTIDE SEQUENCE [LARGE SCALE GENOMIC DNA]</scope>
    <source>
        <strain evidence="8 10">DSM 9653</strain>
    </source>
</reference>
<dbReference type="EMBL" id="LMAR01000001">
    <property type="protein sequence ID" value="KQK32451.1"/>
    <property type="molecule type" value="Genomic_DNA"/>
</dbReference>
<dbReference type="RefSeq" id="WP_055726396.1">
    <property type="nucleotide sequence ID" value="NZ_FUYX01000009.1"/>
</dbReference>
<dbReference type="EMBL" id="FUYX01000009">
    <property type="protein sequence ID" value="SKB97916.1"/>
    <property type="molecule type" value="Genomic_DNA"/>
</dbReference>
<evidence type="ECO:0000313" key="7">
    <source>
        <dbReference type="EMBL" id="KQK32451.1"/>
    </source>
</evidence>
<dbReference type="Pfam" id="PF05036">
    <property type="entry name" value="SPOR"/>
    <property type="match status" value="1"/>
</dbReference>
<dbReference type="Gene3D" id="1.10.530.10">
    <property type="match status" value="1"/>
</dbReference>
<dbReference type="InterPro" id="IPR023346">
    <property type="entry name" value="Lysozyme-like_dom_sf"/>
</dbReference>
<evidence type="ECO:0000313" key="10">
    <source>
        <dbReference type="Proteomes" id="UP000190130"/>
    </source>
</evidence>
<accession>A0A0Q3KRL0</accession>
<keyword evidence="9" id="KW-1185">Reference proteome</keyword>
<evidence type="ECO:0000259" key="5">
    <source>
        <dbReference type="Pfam" id="PF01464"/>
    </source>
</evidence>
<dbReference type="GO" id="GO:0042834">
    <property type="term" value="F:peptidoglycan binding"/>
    <property type="evidence" value="ECO:0007669"/>
    <property type="project" value="InterPro"/>
</dbReference>
<dbReference type="AlphaFoldDB" id="A0A0Q3KRL0"/>
<dbReference type="OrthoDB" id="9801695at2"/>
<evidence type="ECO:0000313" key="9">
    <source>
        <dbReference type="Proteomes" id="UP000051562"/>
    </source>
</evidence>
<dbReference type="Proteomes" id="UP000190130">
    <property type="component" value="Unassembled WGS sequence"/>
</dbReference>
<dbReference type="Proteomes" id="UP000051562">
    <property type="component" value="Unassembled WGS sequence"/>
</dbReference>
<dbReference type="PANTHER" id="PTHR37423:SF2">
    <property type="entry name" value="MEMBRANE-BOUND LYTIC MUREIN TRANSGLYCOSYLASE C"/>
    <property type="match status" value="1"/>
</dbReference>
<sequence length="308" mass="32789">MIARAFRHSPGSLRRLAAVPALLALLACAAWAEETSPPSSGIQDALCRLIDDAARQHDVPPAFLTRLIFQESSFRPHVTSPAGAQGVAQFMPGTARERGLANPFDPEQAVPKAAHFLAELRERFGNWGLAAAAYNGGPNRLAGWLAARAAGQSRFLPMETENYVLLITGAAVEDWAQDAAGAANGDGRSPPARPATRDPQAACAPTLVAIRRSQPALPAIAEAPFAPWGVQLAGNFSKARALASFQRAGARHRAIIGELQPMIIGTRLRSRGTRAFYRVRLPAATRAEAAALCRRIQADRGACVVLRS</sequence>
<feature type="chain" id="PRO_5014520497" evidence="4">
    <location>
        <begin position="33"/>
        <end position="308"/>
    </location>
</feature>
<gene>
    <name evidence="7" type="ORF">ARD30_01340</name>
    <name evidence="8" type="ORF">SAMN05660750_03428</name>
</gene>
<reference evidence="7 9" key="1">
    <citation type="submission" date="2015-10" db="EMBL/GenBank/DDBJ databases">
        <title>Draft genome of Bosea thiooxidans.</title>
        <authorList>
            <person name="Wang X."/>
        </authorList>
    </citation>
    <scope>NUCLEOTIDE SEQUENCE [LARGE SCALE GENOMIC DNA]</scope>
    <source>
        <strain evidence="7 9">CGMCC 9174</strain>
    </source>
</reference>
<dbReference type="InterPro" id="IPR008258">
    <property type="entry name" value="Transglycosylase_SLT_dom_1"/>
</dbReference>
<dbReference type="STRING" id="53254.SAMN05660750_03428"/>
<name>A0A0Q3KRL0_9HYPH</name>
<comment type="similarity">
    <text evidence="1">Belongs to the transglycosylase Slt family.</text>
</comment>
<evidence type="ECO:0000256" key="1">
    <source>
        <dbReference type="ARBA" id="ARBA00007734"/>
    </source>
</evidence>
<dbReference type="SUPFAM" id="SSF53955">
    <property type="entry name" value="Lysozyme-like"/>
    <property type="match status" value="1"/>
</dbReference>
<keyword evidence="4" id="KW-0732">Signal</keyword>
<comment type="similarity">
    <text evidence="2">Belongs to the virb1 family.</text>
</comment>
<feature type="domain" description="Transglycosylase SLT" evidence="5">
    <location>
        <begin position="49"/>
        <end position="149"/>
    </location>
</feature>
<feature type="region of interest" description="Disordered" evidence="3">
    <location>
        <begin position="181"/>
        <end position="200"/>
    </location>
</feature>
<evidence type="ECO:0000256" key="2">
    <source>
        <dbReference type="ARBA" id="ARBA00009387"/>
    </source>
</evidence>
<organism evidence="7 9">
    <name type="scientific">Bosea thiooxidans</name>
    <dbReference type="NCBI Taxonomy" id="53254"/>
    <lineage>
        <taxon>Bacteria</taxon>
        <taxon>Pseudomonadati</taxon>
        <taxon>Pseudomonadota</taxon>
        <taxon>Alphaproteobacteria</taxon>
        <taxon>Hyphomicrobiales</taxon>
        <taxon>Boseaceae</taxon>
        <taxon>Bosea</taxon>
    </lineage>
</organism>
<dbReference type="PANTHER" id="PTHR37423">
    <property type="entry name" value="SOLUBLE LYTIC MUREIN TRANSGLYCOSYLASE-RELATED"/>
    <property type="match status" value="1"/>
</dbReference>
<evidence type="ECO:0000256" key="4">
    <source>
        <dbReference type="SAM" id="SignalP"/>
    </source>
</evidence>
<evidence type="ECO:0000313" key="8">
    <source>
        <dbReference type="EMBL" id="SKB97916.1"/>
    </source>
</evidence>
<feature type="domain" description="SPOR" evidence="6">
    <location>
        <begin position="227"/>
        <end position="305"/>
    </location>
</feature>
<evidence type="ECO:0000259" key="6">
    <source>
        <dbReference type="Pfam" id="PF05036"/>
    </source>
</evidence>